<dbReference type="Pfam" id="PF15149">
    <property type="entry name" value="CATSPERB_C"/>
    <property type="match status" value="1"/>
</dbReference>
<feature type="domain" description="Cation channel sperm-associated protein subunit beta C-terminal" evidence="1">
    <location>
        <begin position="1"/>
        <end position="45"/>
    </location>
</feature>
<sequence length="64" mass="7515">MKYPVTRLPVHFRVDSENEYTPLVSPFFVTVTEVNHRTNWEVAGMDRGVAEKFFLITDKPRNKC</sequence>
<protein>
    <recommendedName>
        <fullName evidence="1">Cation channel sperm-associated protein subunit beta C-terminal domain-containing protein</fullName>
    </recommendedName>
</protein>
<proteinExistence type="predicted"/>
<name>A0A9D4AWH7_9SAUR</name>
<dbReference type="AlphaFoldDB" id="A0A9D4AWH7"/>
<dbReference type="EMBL" id="JAHDVG010000483">
    <property type="protein sequence ID" value="KAH1171301.1"/>
    <property type="molecule type" value="Genomic_DNA"/>
</dbReference>
<keyword evidence="3" id="KW-1185">Reference proteome</keyword>
<evidence type="ECO:0000313" key="2">
    <source>
        <dbReference type="EMBL" id="KAH1171301.1"/>
    </source>
</evidence>
<comment type="caution">
    <text evidence="2">The sequence shown here is derived from an EMBL/GenBank/DDBJ whole genome shotgun (WGS) entry which is preliminary data.</text>
</comment>
<gene>
    <name evidence="2" type="ORF">KIL84_006919</name>
</gene>
<evidence type="ECO:0000259" key="1">
    <source>
        <dbReference type="Pfam" id="PF15149"/>
    </source>
</evidence>
<dbReference type="Proteomes" id="UP000827986">
    <property type="component" value="Unassembled WGS sequence"/>
</dbReference>
<dbReference type="InterPro" id="IPR048789">
    <property type="entry name" value="CATSPERB_C"/>
</dbReference>
<organism evidence="2 3">
    <name type="scientific">Mauremys mutica</name>
    <name type="common">yellowpond turtle</name>
    <dbReference type="NCBI Taxonomy" id="74926"/>
    <lineage>
        <taxon>Eukaryota</taxon>
        <taxon>Metazoa</taxon>
        <taxon>Chordata</taxon>
        <taxon>Craniata</taxon>
        <taxon>Vertebrata</taxon>
        <taxon>Euteleostomi</taxon>
        <taxon>Archelosauria</taxon>
        <taxon>Testudinata</taxon>
        <taxon>Testudines</taxon>
        <taxon>Cryptodira</taxon>
        <taxon>Durocryptodira</taxon>
        <taxon>Testudinoidea</taxon>
        <taxon>Geoemydidae</taxon>
        <taxon>Geoemydinae</taxon>
        <taxon>Mauremys</taxon>
    </lineage>
</organism>
<evidence type="ECO:0000313" key="3">
    <source>
        <dbReference type="Proteomes" id="UP000827986"/>
    </source>
</evidence>
<accession>A0A9D4AWH7</accession>
<reference evidence="2" key="1">
    <citation type="submission" date="2021-09" db="EMBL/GenBank/DDBJ databases">
        <title>The genome of Mauremys mutica provides insights into the evolution of semi-aquatic lifestyle.</title>
        <authorList>
            <person name="Gong S."/>
            <person name="Gao Y."/>
        </authorList>
    </citation>
    <scope>NUCLEOTIDE SEQUENCE</scope>
    <source>
        <strain evidence="2">MM-2020</strain>
        <tissue evidence="2">Muscle</tissue>
    </source>
</reference>